<dbReference type="InterPro" id="IPR046112">
    <property type="entry name" value="DUF6049"/>
</dbReference>
<feature type="chain" id="PRO_5001820468" description="Secreted protein" evidence="2">
    <location>
        <begin position="21"/>
        <end position="694"/>
    </location>
</feature>
<dbReference type="EMBL" id="JGZP01000001">
    <property type="protein sequence ID" value="KFJ01430.1"/>
    <property type="molecule type" value="Genomic_DNA"/>
</dbReference>
<keyword evidence="1" id="KW-0812">Transmembrane</keyword>
<evidence type="ECO:0000313" key="4">
    <source>
        <dbReference type="Proteomes" id="UP000029004"/>
    </source>
</evidence>
<dbReference type="STRING" id="762211.BSTEL_1016"/>
<keyword evidence="2" id="KW-0732">Signal</keyword>
<dbReference type="eggNOG" id="COG1361">
    <property type="taxonomic scope" value="Bacteria"/>
</dbReference>
<feature type="transmembrane region" description="Helical" evidence="1">
    <location>
        <begin position="666"/>
        <end position="683"/>
    </location>
</feature>
<evidence type="ECO:0008006" key="5">
    <source>
        <dbReference type="Google" id="ProtNLM"/>
    </source>
</evidence>
<feature type="signal peptide" evidence="2">
    <location>
        <begin position="1"/>
        <end position="20"/>
    </location>
</feature>
<keyword evidence="1" id="KW-1133">Transmembrane helix</keyword>
<proteinExistence type="predicted"/>
<dbReference type="Proteomes" id="UP000029004">
    <property type="component" value="Unassembled WGS sequence"/>
</dbReference>
<dbReference type="AlphaFoldDB" id="A0A087E0X9"/>
<protein>
    <recommendedName>
        <fullName evidence="5">Secreted protein</fullName>
    </recommendedName>
</protein>
<reference evidence="3 4" key="1">
    <citation type="submission" date="2014-03" db="EMBL/GenBank/DDBJ databases">
        <title>Genomics of Bifidobacteria.</title>
        <authorList>
            <person name="Ventura M."/>
            <person name="Milani C."/>
            <person name="Lugli G.A."/>
        </authorList>
    </citation>
    <scope>NUCLEOTIDE SEQUENCE [LARGE SCALE GENOMIC DNA]</scope>
    <source>
        <strain evidence="3 4">DSM 23968</strain>
    </source>
</reference>
<sequence>MLLAVAFVAGAVALPATASAAGGTTDTSAQTLTLTEMTAVVTDTSGFHLKATVTNTGDSAWAAGEVTLDTNPMFTFTSRTDMQEWAQSESPIPAPASLGSASVPALQPKQSTTVTIDQGADAQALTQMLNWGPKPLLVTYSHDGANVAVHTFLTRSAAGLDNANTPAMTITMTMPLTSGHWTADAETLTKLVTDDTDDSTNSSTTGAAVLEGDHTRFDHTLEQTIAKHSSLQTIADPTYLDALAMPPQTKAIMQPAAFDITAYAAQENAAERYANAGIGDDAWNADAALADYRAALGDQKATSRTIAWQGQGQWTLDALTAARRQGYTTVISTHDFESSETDTVHTGTVVVPTDAGDVTVLVEQRELSNLAKGKATNAKATAESTMAGRLARFVAQSAFYQMEQPYNERNLLVCFSADSDAATVDAFMGAVESASWLKTGDLDTLAKADPYATGDDARNAVPADSGMSAADSSNVTNVLAALSAGRGDITRFRDSILDNGDNNDNDGGKAASAWIKQLLDAHAELALHALAIDGGSAEVDTTKSMTAVGGAQQLANDVLGGVNLTPSETVTMVSETATMPVTVSNGTPYPVTIRVFSITDSPEIVTSRRNTVTIPARGEAQVTFTLRAATSGSATAHVSLQDRGGVTFGGSQDTAINCVLKISDKTGFIIIGLAVALGALGLWRQFNRKKDPDE</sequence>
<organism evidence="3 4">
    <name type="scientific">Bifidobacterium stellenboschense</name>
    <dbReference type="NCBI Taxonomy" id="762211"/>
    <lineage>
        <taxon>Bacteria</taxon>
        <taxon>Bacillati</taxon>
        <taxon>Actinomycetota</taxon>
        <taxon>Actinomycetes</taxon>
        <taxon>Bifidobacteriales</taxon>
        <taxon>Bifidobacteriaceae</taxon>
        <taxon>Bifidobacterium</taxon>
    </lineage>
</organism>
<gene>
    <name evidence="3" type="ORF">BSTEL_1016</name>
</gene>
<name>A0A087E0X9_9BIFI</name>
<keyword evidence="4" id="KW-1185">Reference proteome</keyword>
<keyword evidence="1" id="KW-0472">Membrane</keyword>
<comment type="caution">
    <text evidence="3">The sequence shown here is derived from an EMBL/GenBank/DDBJ whole genome shotgun (WGS) entry which is preliminary data.</text>
</comment>
<accession>A0A087E0X9</accession>
<dbReference type="Pfam" id="PF19516">
    <property type="entry name" value="DUF6049"/>
    <property type="match status" value="1"/>
</dbReference>
<evidence type="ECO:0000256" key="1">
    <source>
        <dbReference type="SAM" id="Phobius"/>
    </source>
</evidence>
<evidence type="ECO:0000313" key="3">
    <source>
        <dbReference type="EMBL" id="KFJ01430.1"/>
    </source>
</evidence>
<evidence type="ECO:0000256" key="2">
    <source>
        <dbReference type="SAM" id="SignalP"/>
    </source>
</evidence>